<dbReference type="GO" id="GO:0050660">
    <property type="term" value="F:flavin adenine dinucleotide binding"/>
    <property type="evidence" value="ECO:0007669"/>
    <property type="project" value="TreeGrafter"/>
</dbReference>
<evidence type="ECO:0000256" key="2">
    <source>
        <dbReference type="ARBA" id="ARBA00023052"/>
    </source>
</evidence>
<dbReference type="FunFam" id="3.40.50.970:FF:000007">
    <property type="entry name" value="Acetolactate synthase"/>
    <property type="match status" value="1"/>
</dbReference>
<proteinExistence type="inferred from homology"/>
<evidence type="ECO:0000259" key="4">
    <source>
        <dbReference type="Pfam" id="PF00205"/>
    </source>
</evidence>
<dbReference type="GO" id="GO:0030976">
    <property type="term" value="F:thiamine pyrophosphate binding"/>
    <property type="evidence" value="ECO:0007669"/>
    <property type="project" value="InterPro"/>
</dbReference>
<dbReference type="EMBL" id="CP013652">
    <property type="protein sequence ID" value="ALS22814.1"/>
    <property type="molecule type" value="Genomic_DNA"/>
</dbReference>
<dbReference type="GO" id="GO:0009099">
    <property type="term" value="P:L-valine biosynthetic process"/>
    <property type="evidence" value="ECO:0007669"/>
    <property type="project" value="TreeGrafter"/>
</dbReference>
<dbReference type="Pfam" id="PF00205">
    <property type="entry name" value="TPP_enzyme_M"/>
    <property type="match status" value="1"/>
</dbReference>
<dbReference type="Pfam" id="PF02775">
    <property type="entry name" value="TPP_enzyme_C"/>
    <property type="match status" value="1"/>
</dbReference>
<dbReference type="InterPro" id="IPR045229">
    <property type="entry name" value="TPP_enz"/>
</dbReference>
<feature type="domain" description="Thiamine pyrophosphate enzyme central" evidence="4">
    <location>
        <begin position="190"/>
        <end position="322"/>
    </location>
</feature>
<feature type="domain" description="Thiamine pyrophosphate enzyme N-terminal TPP-binding" evidence="6">
    <location>
        <begin position="4"/>
        <end position="118"/>
    </location>
</feature>
<dbReference type="STRING" id="162209.IJ22_24410"/>
<evidence type="ECO:0000313" key="8">
    <source>
        <dbReference type="Proteomes" id="UP000061660"/>
    </source>
</evidence>
<reference evidence="8" key="1">
    <citation type="submission" date="2015-12" db="EMBL/GenBank/DDBJ databases">
        <title>Complete genome sequences of two moderately thermophilic Paenibacillus species.</title>
        <authorList>
            <person name="Butler R.III."/>
            <person name="Wang J."/>
            <person name="Stark B.C."/>
            <person name="Pombert J.-F."/>
        </authorList>
    </citation>
    <scope>NUCLEOTIDE SEQUENCE [LARGE SCALE GENOMIC DNA]</scope>
    <source>
        <strain evidence="8">32O-Y</strain>
    </source>
</reference>
<evidence type="ECO:0000259" key="6">
    <source>
        <dbReference type="Pfam" id="PF02776"/>
    </source>
</evidence>
<dbReference type="NCBIfam" id="NF006052">
    <property type="entry name" value="PRK08199.1"/>
    <property type="match status" value="1"/>
</dbReference>
<feature type="domain" description="Thiamine pyrophosphate enzyme TPP-binding" evidence="5">
    <location>
        <begin position="386"/>
        <end position="532"/>
    </location>
</feature>
<dbReference type="InterPro" id="IPR029061">
    <property type="entry name" value="THDP-binding"/>
</dbReference>
<dbReference type="CDD" id="cd07035">
    <property type="entry name" value="TPP_PYR_POX_like"/>
    <property type="match status" value="1"/>
</dbReference>
<dbReference type="SUPFAM" id="SSF52518">
    <property type="entry name" value="Thiamin diphosphate-binding fold (THDP-binding)"/>
    <property type="match status" value="2"/>
</dbReference>
<dbReference type="RefSeq" id="WP_062408948.1">
    <property type="nucleotide sequence ID" value="NZ_CP013652.1"/>
</dbReference>
<dbReference type="GO" id="GO:0000287">
    <property type="term" value="F:magnesium ion binding"/>
    <property type="evidence" value="ECO:0007669"/>
    <property type="project" value="InterPro"/>
</dbReference>
<dbReference type="OrthoDB" id="4494979at2"/>
<dbReference type="GO" id="GO:0009097">
    <property type="term" value="P:isoleucine biosynthetic process"/>
    <property type="evidence" value="ECO:0007669"/>
    <property type="project" value="TreeGrafter"/>
</dbReference>
<dbReference type="PANTHER" id="PTHR18968">
    <property type="entry name" value="THIAMINE PYROPHOSPHATE ENZYMES"/>
    <property type="match status" value="1"/>
</dbReference>
<dbReference type="Pfam" id="PF02776">
    <property type="entry name" value="TPP_enzyme_N"/>
    <property type="match status" value="1"/>
</dbReference>
<name>A0A0U2W8N7_9BACL</name>
<dbReference type="InterPro" id="IPR029035">
    <property type="entry name" value="DHS-like_NAD/FAD-binding_dom"/>
</dbReference>
<dbReference type="InterPro" id="IPR012000">
    <property type="entry name" value="Thiamin_PyroP_enz_cen_dom"/>
</dbReference>
<organism evidence="7 8">
    <name type="scientific">Paenibacillus naphthalenovorans</name>
    <dbReference type="NCBI Taxonomy" id="162209"/>
    <lineage>
        <taxon>Bacteria</taxon>
        <taxon>Bacillati</taxon>
        <taxon>Bacillota</taxon>
        <taxon>Bacilli</taxon>
        <taxon>Bacillales</taxon>
        <taxon>Paenibacillaceae</taxon>
        <taxon>Paenibacillus</taxon>
    </lineage>
</organism>
<dbReference type="Gene3D" id="3.40.50.970">
    <property type="match status" value="2"/>
</dbReference>
<dbReference type="Proteomes" id="UP000061660">
    <property type="component" value="Chromosome"/>
</dbReference>
<protein>
    <submittedName>
        <fullName evidence="7">Acetolactate synthase</fullName>
    </submittedName>
</protein>
<comment type="similarity">
    <text evidence="1 3">Belongs to the TPP enzyme family.</text>
</comment>
<keyword evidence="8" id="KW-1185">Reference proteome</keyword>
<evidence type="ECO:0000256" key="3">
    <source>
        <dbReference type="RuleBase" id="RU362132"/>
    </source>
</evidence>
<dbReference type="Gene3D" id="3.40.50.1220">
    <property type="entry name" value="TPP-binding domain"/>
    <property type="match status" value="1"/>
</dbReference>
<gene>
    <name evidence="7" type="ORF">IJ22_24410</name>
</gene>
<evidence type="ECO:0000256" key="1">
    <source>
        <dbReference type="ARBA" id="ARBA00007812"/>
    </source>
</evidence>
<sequence>MTHMTAAKAIVEVLLREGVEKAFCIPGESYLSVLNVLYETPRIELISGRHEGGVSFMAEGYAKASGKVGVCFATRGPGATNLSIGLHTAHQDSTPMVAFIGQVESSFRGREGFQEIDLADYFRHLVKWTVELNDARRVPELVHRAFHMARSGRPGPVLISLPQDVLDETAEMVFQESEMLSHPRPDRQAVAKAKEILRHAKRPVIIAGGGVTSTKSAKELVELAEKLQVPVATAFRRFDAFPNQHPYYIGQLGVGAAPYLVECIREADVVLALGTRFSQITTQNYTLLTSGTKLIHVDISPDELNKVYRPALGIVADTKNFMLDLLAELGESGQSKEREAYIQEQREKYEQYSEVRVTSGQHYVNLEGIMGDLMNHLPSDTIFTSDAGNFYGWMAKHYRFQEEGTFVGPTSGAMGYALPAAIGAKVAQPEKTVVAYAGDGGFMMTVQELETAVRCKIPVLAIVANNNMYGTIRMHQEKHFPKRVIATELSNPNFAQIMTNMGGHGELVEKNEDFVPALQRALASSKPALIEVRIDPQQVSAARTIEELRAAQPAKQM</sequence>
<dbReference type="PATRIC" id="fig|162209.4.peg.2593"/>
<dbReference type="GO" id="GO:0003984">
    <property type="term" value="F:acetolactate synthase activity"/>
    <property type="evidence" value="ECO:0007669"/>
    <property type="project" value="TreeGrafter"/>
</dbReference>
<dbReference type="KEGG" id="pnp:IJ22_24410"/>
<evidence type="ECO:0000313" key="7">
    <source>
        <dbReference type="EMBL" id="ALS22814.1"/>
    </source>
</evidence>
<dbReference type="InterPro" id="IPR012001">
    <property type="entry name" value="Thiamin_PyroP_enz_TPP-bd_dom"/>
</dbReference>
<keyword evidence="2 3" id="KW-0786">Thiamine pyrophosphate</keyword>
<dbReference type="InterPro" id="IPR011766">
    <property type="entry name" value="TPP_enzyme_TPP-bd"/>
</dbReference>
<reference evidence="7 8" key="2">
    <citation type="journal article" date="2016" name="Genome Announc.">
        <title>Complete Genome Sequences of Two Interactive Moderate Thermophiles, Paenibacillus napthalenovorans 32O-Y and Paenibacillus sp. 32O-W.</title>
        <authorList>
            <person name="Butler R.R.III."/>
            <person name="Wang J."/>
            <person name="Stark B.C."/>
            <person name="Pombert J.F."/>
        </authorList>
    </citation>
    <scope>NUCLEOTIDE SEQUENCE [LARGE SCALE GENOMIC DNA]</scope>
    <source>
        <strain evidence="7 8">32O-Y</strain>
    </source>
</reference>
<evidence type="ECO:0000259" key="5">
    <source>
        <dbReference type="Pfam" id="PF02775"/>
    </source>
</evidence>
<dbReference type="SUPFAM" id="SSF52467">
    <property type="entry name" value="DHS-like NAD/FAD-binding domain"/>
    <property type="match status" value="1"/>
</dbReference>
<accession>A0A0U2W8N7</accession>
<dbReference type="GO" id="GO:0005948">
    <property type="term" value="C:acetolactate synthase complex"/>
    <property type="evidence" value="ECO:0007669"/>
    <property type="project" value="TreeGrafter"/>
</dbReference>
<dbReference type="CDD" id="cd00568">
    <property type="entry name" value="TPP_enzymes"/>
    <property type="match status" value="1"/>
</dbReference>
<dbReference type="AlphaFoldDB" id="A0A0U2W8N7"/>
<dbReference type="PANTHER" id="PTHR18968:SF120">
    <property type="entry name" value="ACETOLACTATE SYNTHASE LARGE SUBUNIT"/>
    <property type="match status" value="1"/>
</dbReference>